<feature type="compositionally biased region" description="Basic and acidic residues" evidence="6">
    <location>
        <begin position="1"/>
        <end position="13"/>
    </location>
</feature>
<name>A0ABW5DEE4_9HYPH</name>
<evidence type="ECO:0000313" key="9">
    <source>
        <dbReference type="Proteomes" id="UP001597373"/>
    </source>
</evidence>
<dbReference type="RefSeq" id="WP_345100448.1">
    <property type="nucleotide sequence ID" value="NZ_BAABGS010000074.1"/>
</dbReference>
<accession>A0ABW5DEE4</accession>
<dbReference type="InterPro" id="IPR005749">
    <property type="entry name" value="Ribosomal_uL15_bac-type"/>
</dbReference>
<dbReference type="NCBIfam" id="TIGR01071">
    <property type="entry name" value="rplO_bact"/>
    <property type="match status" value="1"/>
</dbReference>
<evidence type="ECO:0000256" key="2">
    <source>
        <dbReference type="ARBA" id="ARBA00022980"/>
    </source>
</evidence>
<evidence type="ECO:0000256" key="6">
    <source>
        <dbReference type="SAM" id="MobiDB-lite"/>
    </source>
</evidence>
<dbReference type="HAMAP" id="MF_01341">
    <property type="entry name" value="Ribosomal_uL15"/>
    <property type="match status" value="1"/>
</dbReference>
<comment type="similarity">
    <text evidence="1 4 5">Belongs to the universal ribosomal protein uL15 family.</text>
</comment>
<dbReference type="InterPro" id="IPR021131">
    <property type="entry name" value="Ribosomal_uL15/eL18"/>
</dbReference>
<dbReference type="SUPFAM" id="SSF52080">
    <property type="entry name" value="Ribosomal proteins L15p and L18e"/>
    <property type="match status" value="1"/>
</dbReference>
<keyword evidence="2 4" id="KW-0689">Ribosomal protein</keyword>
<evidence type="ECO:0000256" key="3">
    <source>
        <dbReference type="ARBA" id="ARBA00023274"/>
    </source>
</evidence>
<feature type="domain" description="Large ribosomal subunit protein uL15/eL18" evidence="7">
    <location>
        <begin position="75"/>
        <end position="148"/>
    </location>
</feature>
<comment type="function">
    <text evidence="4">Binds to the 23S rRNA.</text>
</comment>
<protein>
    <recommendedName>
        <fullName evidence="4">Large ribosomal subunit protein uL15</fullName>
    </recommendedName>
</protein>
<comment type="caution">
    <text evidence="8">The sequence shown here is derived from an EMBL/GenBank/DDBJ whole genome shotgun (WGS) entry which is preliminary data.</text>
</comment>
<feature type="region of interest" description="Disordered" evidence="6">
    <location>
        <begin position="1"/>
        <end position="44"/>
    </location>
</feature>
<dbReference type="Pfam" id="PF00828">
    <property type="entry name" value="Ribosomal_L27A"/>
    <property type="match status" value="1"/>
</dbReference>
<gene>
    <name evidence="4 8" type="primary">rplO</name>
    <name evidence="8" type="ORF">ACFSMZ_04760</name>
</gene>
<dbReference type="InterPro" id="IPR001196">
    <property type="entry name" value="Ribosomal_uL15_CS"/>
</dbReference>
<dbReference type="PROSITE" id="PS00475">
    <property type="entry name" value="RIBOSOMAL_L15"/>
    <property type="match status" value="1"/>
</dbReference>
<keyword evidence="9" id="KW-1185">Reference proteome</keyword>
<comment type="subunit">
    <text evidence="4">Part of the 50S ribosomal subunit.</text>
</comment>
<dbReference type="InterPro" id="IPR036227">
    <property type="entry name" value="Ribosomal_uL15/eL18_sf"/>
</dbReference>
<dbReference type="Gene3D" id="3.100.10.10">
    <property type="match status" value="1"/>
</dbReference>
<dbReference type="InterPro" id="IPR030878">
    <property type="entry name" value="Ribosomal_uL15"/>
</dbReference>
<evidence type="ECO:0000256" key="4">
    <source>
        <dbReference type="HAMAP-Rule" id="MF_01341"/>
    </source>
</evidence>
<dbReference type="GO" id="GO:0005840">
    <property type="term" value="C:ribosome"/>
    <property type="evidence" value="ECO:0007669"/>
    <property type="project" value="UniProtKB-KW"/>
</dbReference>
<proteinExistence type="inferred from homology"/>
<dbReference type="PANTHER" id="PTHR12934:SF11">
    <property type="entry name" value="LARGE RIBOSOMAL SUBUNIT PROTEIN UL15M"/>
    <property type="match status" value="1"/>
</dbReference>
<dbReference type="EMBL" id="JBHUIR010000017">
    <property type="protein sequence ID" value="MFD2259070.1"/>
    <property type="molecule type" value="Genomic_DNA"/>
</dbReference>
<keyword evidence="4" id="KW-0694">RNA-binding</keyword>
<dbReference type="Proteomes" id="UP001597373">
    <property type="component" value="Unassembled WGS sequence"/>
</dbReference>
<feature type="compositionally biased region" description="Gly residues" evidence="6">
    <location>
        <begin position="21"/>
        <end position="35"/>
    </location>
</feature>
<keyword evidence="4" id="KW-0699">rRNA-binding</keyword>
<keyword evidence="3 4" id="KW-0687">Ribonucleoprotein</keyword>
<evidence type="ECO:0000313" key="8">
    <source>
        <dbReference type="EMBL" id="MFD2259070.1"/>
    </source>
</evidence>
<sequence length="155" mass="16392">MKLNELRDAEGATHSRKRVGRGIGSGLGKTGGRGVKGQKSRSGVSINGFEGGQMPLYRRLPKRGFVNVFRGDYNEVSLGRIQAAIDAKKLDASKTIDTAALVEAGVIRRAKDGVRVLGNGELTAKITLEVAYATKSAIEKIEKAGGSVKLPEKAA</sequence>
<evidence type="ECO:0000256" key="1">
    <source>
        <dbReference type="ARBA" id="ARBA00007320"/>
    </source>
</evidence>
<organism evidence="8 9">
    <name type="scientific">Chelativorans composti</name>
    <dbReference type="NCBI Taxonomy" id="768533"/>
    <lineage>
        <taxon>Bacteria</taxon>
        <taxon>Pseudomonadati</taxon>
        <taxon>Pseudomonadota</taxon>
        <taxon>Alphaproteobacteria</taxon>
        <taxon>Hyphomicrobiales</taxon>
        <taxon>Phyllobacteriaceae</taxon>
        <taxon>Chelativorans</taxon>
    </lineage>
</organism>
<dbReference type="PANTHER" id="PTHR12934">
    <property type="entry name" value="50S RIBOSOMAL PROTEIN L15"/>
    <property type="match status" value="1"/>
</dbReference>
<reference evidence="9" key="1">
    <citation type="journal article" date="2019" name="Int. J. Syst. Evol. Microbiol.">
        <title>The Global Catalogue of Microorganisms (GCM) 10K type strain sequencing project: providing services to taxonomists for standard genome sequencing and annotation.</title>
        <authorList>
            <consortium name="The Broad Institute Genomics Platform"/>
            <consortium name="The Broad Institute Genome Sequencing Center for Infectious Disease"/>
            <person name="Wu L."/>
            <person name="Ma J."/>
        </authorList>
    </citation>
    <scope>NUCLEOTIDE SEQUENCE [LARGE SCALE GENOMIC DNA]</scope>
    <source>
        <strain evidence="9">KCTC 23707</strain>
    </source>
</reference>
<evidence type="ECO:0000259" key="7">
    <source>
        <dbReference type="Pfam" id="PF00828"/>
    </source>
</evidence>
<evidence type="ECO:0000256" key="5">
    <source>
        <dbReference type="RuleBase" id="RU003888"/>
    </source>
</evidence>